<gene>
    <name evidence="2" type="ORF">RF55_16323</name>
</gene>
<evidence type="ECO:0000313" key="3">
    <source>
        <dbReference type="Proteomes" id="UP000036403"/>
    </source>
</evidence>
<name>A0A0J7K4L2_LASNI</name>
<comment type="caution">
    <text evidence="2">The sequence shown here is derived from an EMBL/GenBank/DDBJ whole genome shotgun (WGS) entry which is preliminary data.</text>
</comment>
<evidence type="ECO:0000313" key="2">
    <source>
        <dbReference type="EMBL" id="KMQ85239.1"/>
    </source>
</evidence>
<dbReference type="AlphaFoldDB" id="A0A0J7K4L2"/>
<proteinExistence type="predicted"/>
<feature type="region of interest" description="Disordered" evidence="1">
    <location>
        <begin position="254"/>
        <end position="288"/>
    </location>
</feature>
<keyword evidence="3" id="KW-1185">Reference proteome</keyword>
<reference evidence="2 3" key="1">
    <citation type="submission" date="2015-04" db="EMBL/GenBank/DDBJ databases">
        <title>Lasius niger genome sequencing.</title>
        <authorList>
            <person name="Konorov E.A."/>
            <person name="Nikitin M.A."/>
            <person name="Kirill M.V."/>
            <person name="Chang P."/>
        </authorList>
    </citation>
    <scope>NUCLEOTIDE SEQUENCE [LARGE SCALE GENOMIC DNA]</scope>
    <source>
        <tissue evidence="2">Whole</tissue>
    </source>
</reference>
<protein>
    <submittedName>
        <fullName evidence="2">Uncharacterized protein</fullName>
    </submittedName>
</protein>
<organism evidence="2 3">
    <name type="scientific">Lasius niger</name>
    <name type="common">Black garden ant</name>
    <dbReference type="NCBI Taxonomy" id="67767"/>
    <lineage>
        <taxon>Eukaryota</taxon>
        <taxon>Metazoa</taxon>
        <taxon>Ecdysozoa</taxon>
        <taxon>Arthropoda</taxon>
        <taxon>Hexapoda</taxon>
        <taxon>Insecta</taxon>
        <taxon>Pterygota</taxon>
        <taxon>Neoptera</taxon>
        <taxon>Endopterygota</taxon>
        <taxon>Hymenoptera</taxon>
        <taxon>Apocrita</taxon>
        <taxon>Aculeata</taxon>
        <taxon>Formicoidea</taxon>
        <taxon>Formicidae</taxon>
        <taxon>Formicinae</taxon>
        <taxon>Lasius</taxon>
        <taxon>Lasius</taxon>
    </lineage>
</organism>
<dbReference type="OrthoDB" id="6428782at2759"/>
<evidence type="ECO:0000256" key="1">
    <source>
        <dbReference type="SAM" id="MobiDB-lite"/>
    </source>
</evidence>
<dbReference type="PaxDb" id="67767-A0A0J7K4L2"/>
<sequence>MADENDKLSKVFDEEVCKELKKASNHVTRQCIVMRVLLRCFKIAGYTLDDMIDYKSQIRVHMDCKAVIEQLWIQAGRKNVPTQDETNTFERFMSKDFFRPWDLGKLITILSKKYSREDLNSLLAVDGFAGEELKNYIGNLRYGFSTLDDPDDSDYKAVHVRAIRRLYDEYKDLSVERLNRMLFYILDGGKSLFREDPDLCESYRKYIGDHLTKIQVWKQEQKQKEKQQREKKSNESKKRKLVVVETKEVVAAAAAVERGEGEGEGEEDEEEEKEEEKEDPCLKKFRES</sequence>
<feature type="compositionally biased region" description="Basic and acidic residues" evidence="1">
    <location>
        <begin position="279"/>
        <end position="288"/>
    </location>
</feature>
<dbReference type="EMBL" id="LBMM01014292">
    <property type="protein sequence ID" value="KMQ85239.1"/>
    <property type="molecule type" value="Genomic_DNA"/>
</dbReference>
<dbReference type="Proteomes" id="UP000036403">
    <property type="component" value="Unassembled WGS sequence"/>
</dbReference>
<feature type="compositionally biased region" description="Acidic residues" evidence="1">
    <location>
        <begin position="262"/>
        <end position="278"/>
    </location>
</feature>
<accession>A0A0J7K4L2</accession>